<proteinExistence type="predicted"/>
<dbReference type="AlphaFoldDB" id="A0A952KJB1"/>
<dbReference type="InterPro" id="IPR029063">
    <property type="entry name" value="SAM-dependent_MTases_sf"/>
</dbReference>
<accession>A0A952KJB1</accession>
<comment type="caution">
    <text evidence="1">The sequence shown here is derived from an EMBL/GenBank/DDBJ whole genome shotgun (WGS) entry which is preliminary data.</text>
</comment>
<dbReference type="EMBL" id="JAEKLZ010000113">
    <property type="protein sequence ID" value="MBW8724524.1"/>
    <property type="molecule type" value="Genomic_DNA"/>
</dbReference>
<evidence type="ECO:0000313" key="1">
    <source>
        <dbReference type="EMBL" id="MBW8724524.1"/>
    </source>
</evidence>
<dbReference type="InterPro" id="IPR025690">
    <property type="entry name" value="Methyltransf_put"/>
</dbReference>
<sequence length="166" mass="18129">MEDPMDSRLDRMIARLTTQRRALDRAAAEIQGLPGPVLEIGLGKGRTFSHLRKLFPERPIIAFDRDLHAPPDAAPAGADLVLGDFRDTLAALPGRAAWVPAALAHADFGSEDRARDAAQAGWLAALIDGLMAPGGLVVSDRPMQAPRWTALPFDTPDWPYFLWRIT</sequence>
<evidence type="ECO:0008006" key="3">
    <source>
        <dbReference type="Google" id="ProtNLM"/>
    </source>
</evidence>
<gene>
    <name evidence="1" type="ORF">JF625_05120</name>
</gene>
<organism evidence="1 2">
    <name type="scientific">Inquilinus limosus</name>
    <dbReference type="NCBI Taxonomy" id="171674"/>
    <lineage>
        <taxon>Bacteria</taxon>
        <taxon>Pseudomonadati</taxon>
        <taxon>Pseudomonadota</taxon>
        <taxon>Alphaproteobacteria</taxon>
        <taxon>Rhodospirillales</taxon>
        <taxon>Rhodospirillaceae</taxon>
        <taxon>Inquilinus</taxon>
    </lineage>
</organism>
<dbReference type="Gene3D" id="3.40.50.150">
    <property type="entry name" value="Vaccinia Virus protein VP39"/>
    <property type="match status" value="1"/>
</dbReference>
<reference evidence="1" key="1">
    <citation type="submission" date="2020-06" db="EMBL/GenBank/DDBJ databases">
        <title>Stable isotope informed genome-resolved metagenomics uncovers potential trophic interactions in rhizosphere soil.</title>
        <authorList>
            <person name="Starr E.P."/>
            <person name="Shi S."/>
            <person name="Blazewicz S.J."/>
            <person name="Koch B.J."/>
            <person name="Probst A.J."/>
            <person name="Hungate B.A."/>
            <person name="Pett-Ridge J."/>
            <person name="Firestone M.K."/>
            <person name="Banfield J.F."/>
        </authorList>
    </citation>
    <scope>NUCLEOTIDE SEQUENCE</scope>
    <source>
        <strain evidence="1">YM_69_17</strain>
    </source>
</reference>
<dbReference type="SUPFAM" id="SSF53335">
    <property type="entry name" value="S-adenosyl-L-methionine-dependent methyltransferases"/>
    <property type="match status" value="1"/>
</dbReference>
<dbReference type="Proteomes" id="UP000700706">
    <property type="component" value="Unassembled WGS sequence"/>
</dbReference>
<name>A0A952KJB1_9PROT</name>
<protein>
    <recommendedName>
        <fullName evidence="3">S-adenosyl-L-methionine methyltransferase</fullName>
    </recommendedName>
</protein>
<evidence type="ECO:0000313" key="2">
    <source>
        <dbReference type="Proteomes" id="UP000700706"/>
    </source>
</evidence>
<dbReference type="Pfam" id="PF12692">
    <property type="entry name" value="Methyltransf_17"/>
    <property type="match status" value="1"/>
</dbReference>